<dbReference type="EMBL" id="QGLR01000010">
    <property type="protein sequence ID" value="PXZ07084.1"/>
    <property type="molecule type" value="Genomic_DNA"/>
</dbReference>
<dbReference type="PANTHER" id="PTHR47307">
    <property type="entry name" value="GLUTATHIONE-REGULATED POTASSIUM-EFFLUX SYSTEM ANCILLARY PROTEIN KEFG"/>
    <property type="match status" value="1"/>
</dbReference>
<sequence length="177" mass="19943">MPLNTTDKTSNKKTLVIVSHPYPEQSTFIKGLQQVAEGLQGITLRNLESHYGFDTRAINVNEENHFMQTHNRIVFMFPTHWFNITPMLKAYLNSVWSGGWPDIWKGKEMLVVTTAGGGSTIYGNSGRLGVELSDIFLPMKASALYCGMTYLPPLVFQAVKPNELSNYQQQLLSRLSE</sequence>
<evidence type="ECO:0000313" key="4">
    <source>
        <dbReference type="Proteomes" id="UP000247932"/>
    </source>
</evidence>
<dbReference type="Proteomes" id="UP000247932">
    <property type="component" value="Unassembled WGS sequence"/>
</dbReference>
<dbReference type="RefSeq" id="WP_110433671.1">
    <property type="nucleotide sequence ID" value="NZ_QGLR01000010.1"/>
</dbReference>
<dbReference type="SUPFAM" id="SSF52218">
    <property type="entry name" value="Flavoproteins"/>
    <property type="match status" value="1"/>
</dbReference>
<name>A0A2V4E9N0_9GAMM</name>
<dbReference type="Pfam" id="PF02525">
    <property type="entry name" value="Flavodoxin_2"/>
    <property type="match status" value="1"/>
</dbReference>
<dbReference type="GO" id="GO:0009055">
    <property type="term" value="F:electron transfer activity"/>
    <property type="evidence" value="ECO:0007669"/>
    <property type="project" value="TreeGrafter"/>
</dbReference>
<proteinExistence type="predicted"/>
<dbReference type="InterPro" id="IPR003680">
    <property type="entry name" value="Flavodoxin_fold"/>
</dbReference>
<dbReference type="GO" id="GO:0003955">
    <property type="term" value="F:NAD(P)H dehydrogenase (quinone) activity"/>
    <property type="evidence" value="ECO:0007669"/>
    <property type="project" value="TreeGrafter"/>
</dbReference>
<keyword evidence="4" id="KW-1185">Reference proteome</keyword>
<evidence type="ECO:0000259" key="2">
    <source>
        <dbReference type="Pfam" id="PF02525"/>
    </source>
</evidence>
<reference evidence="3 4" key="1">
    <citation type="submission" date="2018-05" db="EMBL/GenBank/DDBJ databases">
        <title>Reference genomes for bee gut microbiota database.</title>
        <authorList>
            <person name="Ellegaard K.M."/>
        </authorList>
    </citation>
    <scope>NUCLEOTIDE SEQUENCE [LARGE SCALE GENOMIC DNA]</scope>
    <source>
        <strain evidence="3 4">ESL0182</strain>
    </source>
</reference>
<feature type="domain" description="Flavodoxin-like fold" evidence="2">
    <location>
        <begin position="12"/>
        <end position="168"/>
    </location>
</feature>
<organism evidence="3 4">
    <name type="scientific">Gilliamella apicola</name>
    <dbReference type="NCBI Taxonomy" id="1196095"/>
    <lineage>
        <taxon>Bacteria</taxon>
        <taxon>Pseudomonadati</taxon>
        <taxon>Pseudomonadota</taxon>
        <taxon>Gammaproteobacteria</taxon>
        <taxon>Orbales</taxon>
        <taxon>Orbaceae</taxon>
        <taxon>Gilliamella</taxon>
    </lineage>
</organism>
<keyword evidence="1" id="KW-0560">Oxidoreductase</keyword>
<evidence type="ECO:0000313" key="3">
    <source>
        <dbReference type="EMBL" id="PXZ07084.1"/>
    </source>
</evidence>
<dbReference type="InterPro" id="IPR029039">
    <property type="entry name" value="Flavoprotein-like_sf"/>
</dbReference>
<protein>
    <submittedName>
        <fullName evidence="3">Flavodoxin family protein</fullName>
    </submittedName>
</protein>
<evidence type="ECO:0000256" key="1">
    <source>
        <dbReference type="ARBA" id="ARBA00023002"/>
    </source>
</evidence>
<dbReference type="Gene3D" id="3.40.50.360">
    <property type="match status" value="1"/>
</dbReference>
<dbReference type="InterPro" id="IPR046980">
    <property type="entry name" value="KefG/KefF"/>
</dbReference>
<accession>A0A2V4E9N0</accession>
<gene>
    <name evidence="3" type="ORF">DKK70_08820</name>
</gene>
<comment type="caution">
    <text evidence="3">The sequence shown here is derived from an EMBL/GenBank/DDBJ whole genome shotgun (WGS) entry which is preliminary data.</text>
</comment>
<dbReference type="PANTHER" id="PTHR47307:SF1">
    <property type="entry name" value="GLUTATHIONE-REGULATED POTASSIUM-EFFLUX SYSTEM ANCILLARY PROTEIN KEFG"/>
    <property type="match status" value="1"/>
</dbReference>
<dbReference type="OrthoDB" id="9798454at2"/>
<dbReference type="GO" id="GO:0010181">
    <property type="term" value="F:FMN binding"/>
    <property type="evidence" value="ECO:0007669"/>
    <property type="project" value="TreeGrafter"/>
</dbReference>
<dbReference type="AlphaFoldDB" id="A0A2V4E9N0"/>